<keyword evidence="6" id="KW-0067">ATP-binding</keyword>
<evidence type="ECO:0000256" key="8">
    <source>
        <dbReference type="ARBA" id="ARBA00048679"/>
    </source>
</evidence>
<evidence type="ECO:0000256" key="6">
    <source>
        <dbReference type="ARBA" id="ARBA00022840"/>
    </source>
</evidence>
<dbReference type="EMBL" id="JANAWD010000052">
    <property type="protein sequence ID" value="KAJ3489117.1"/>
    <property type="molecule type" value="Genomic_DNA"/>
</dbReference>
<dbReference type="EC" id="2.7.11.1" evidence="1"/>
<dbReference type="SUPFAM" id="SSF56112">
    <property type="entry name" value="Protein kinase-like (PK-like)"/>
    <property type="match status" value="1"/>
</dbReference>
<keyword evidence="5" id="KW-0418">Kinase</keyword>
<keyword evidence="4" id="KW-0547">Nucleotide-binding</keyword>
<dbReference type="Proteomes" id="UP001212997">
    <property type="component" value="Unassembled WGS sequence"/>
</dbReference>
<comment type="catalytic activity">
    <reaction evidence="8">
        <text>L-seryl-[protein] + ATP = O-phospho-L-seryl-[protein] + ADP + H(+)</text>
        <dbReference type="Rhea" id="RHEA:17989"/>
        <dbReference type="Rhea" id="RHEA-COMP:9863"/>
        <dbReference type="Rhea" id="RHEA-COMP:11604"/>
        <dbReference type="ChEBI" id="CHEBI:15378"/>
        <dbReference type="ChEBI" id="CHEBI:29999"/>
        <dbReference type="ChEBI" id="CHEBI:30616"/>
        <dbReference type="ChEBI" id="CHEBI:83421"/>
        <dbReference type="ChEBI" id="CHEBI:456216"/>
        <dbReference type="EC" id="2.7.11.1"/>
    </reaction>
</comment>
<evidence type="ECO:0000256" key="5">
    <source>
        <dbReference type="ARBA" id="ARBA00022777"/>
    </source>
</evidence>
<evidence type="ECO:0000256" key="4">
    <source>
        <dbReference type="ARBA" id="ARBA00022741"/>
    </source>
</evidence>
<dbReference type="InterPro" id="IPR000719">
    <property type="entry name" value="Prot_kinase_dom"/>
</dbReference>
<dbReference type="GO" id="GO:0005524">
    <property type="term" value="F:ATP binding"/>
    <property type="evidence" value="ECO:0007669"/>
    <property type="project" value="UniProtKB-KW"/>
</dbReference>
<evidence type="ECO:0000256" key="2">
    <source>
        <dbReference type="ARBA" id="ARBA00022527"/>
    </source>
</evidence>
<comment type="caution">
    <text evidence="11">The sequence shown here is derived from an EMBL/GenBank/DDBJ whole genome shotgun (WGS) entry which is preliminary data.</text>
</comment>
<feature type="region of interest" description="Disordered" evidence="9">
    <location>
        <begin position="409"/>
        <end position="444"/>
    </location>
</feature>
<dbReference type="SMART" id="SM00220">
    <property type="entry name" value="S_TKc"/>
    <property type="match status" value="1"/>
</dbReference>
<keyword evidence="2" id="KW-0723">Serine/threonine-protein kinase</keyword>
<reference evidence="11" key="1">
    <citation type="submission" date="2022-07" db="EMBL/GenBank/DDBJ databases">
        <title>Genome Sequence of Physisporinus lineatus.</title>
        <authorList>
            <person name="Buettner E."/>
        </authorList>
    </citation>
    <scope>NUCLEOTIDE SEQUENCE</scope>
    <source>
        <strain evidence="11">VT162</strain>
    </source>
</reference>
<comment type="catalytic activity">
    <reaction evidence="7">
        <text>L-threonyl-[protein] + ATP = O-phospho-L-threonyl-[protein] + ADP + H(+)</text>
        <dbReference type="Rhea" id="RHEA:46608"/>
        <dbReference type="Rhea" id="RHEA-COMP:11060"/>
        <dbReference type="Rhea" id="RHEA-COMP:11605"/>
        <dbReference type="ChEBI" id="CHEBI:15378"/>
        <dbReference type="ChEBI" id="CHEBI:30013"/>
        <dbReference type="ChEBI" id="CHEBI:30616"/>
        <dbReference type="ChEBI" id="CHEBI:61977"/>
        <dbReference type="ChEBI" id="CHEBI:456216"/>
        <dbReference type="EC" id="2.7.11.1"/>
    </reaction>
</comment>
<evidence type="ECO:0000256" key="3">
    <source>
        <dbReference type="ARBA" id="ARBA00022679"/>
    </source>
</evidence>
<protein>
    <recommendedName>
        <fullName evidence="1">non-specific serine/threonine protein kinase</fullName>
        <ecNumber evidence="1">2.7.11.1</ecNumber>
    </recommendedName>
</protein>
<dbReference type="InterPro" id="IPR050236">
    <property type="entry name" value="Ser_Thr_kinase_AGC"/>
</dbReference>
<dbReference type="InterPro" id="IPR011009">
    <property type="entry name" value="Kinase-like_dom_sf"/>
</dbReference>
<dbReference type="Gene3D" id="3.30.200.20">
    <property type="entry name" value="Phosphorylase Kinase, domain 1"/>
    <property type="match status" value="1"/>
</dbReference>
<proteinExistence type="predicted"/>
<dbReference type="GO" id="GO:0004674">
    <property type="term" value="F:protein serine/threonine kinase activity"/>
    <property type="evidence" value="ECO:0007669"/>
    <property type="project" value="UniProtKB-KW"/>
</dbReference>
<dbReference type="Gene3D" id="1.10.510.10">
    <property type="entry name" value="Transferase(Phosphotransferase) domain 1"/>
    <property type="match status" value="1"/>
</dbReference>
<dbReference type="InterPro" id="IPR008271">
    <property type="entry name" value="Ser/Thr_kinase_AS"/>
</dbReference>
<accession>A0AAD5V8W9</accession>
<keyword evidence="12" id="KW-1185">Reference proteome</keyword>
<evidence type="ECO:0000256" key="9">
    <source>
        <dbReference type="SAM" id="MobiDB-lite"/>
    </source>
</evidence>
<dbReference type="Pfam" id="PF00069">
    <property type="entry name" value="Pkinase"/>
    <property type="match status" value="1"/>
</dbReference>
<evidence type="ECO:0000259" key="10">
    <source>
        <dbReference type="PROSITE" id="PS50011"/>
    </source>
</evidence>
<dbReference type="PROSITE" id="PS50011">
    <property type="entry name" value="PROTEIN_KINASE_DOM"/>
    <property type="match status" value="1"/>
</dbReference>
<evidence type="ECO:0000313" key="12">
    <source>
        <dbReference type="Proteomes" id="UP001212997"/>
    </source>
</evidence>
<organism evidence="11 12">
    <name type="scientific">Meripilus lineatus</name>
    <dbReference type="NCBI Taxonomy" id="2056292"/>
    <lineage>
        <taxon>Eukaryota</taxon>
        <taxon>Fungi</taxon>
        <taxon>Dikarya</taxon>
        <taxon>Basidiomycota</taxon>
        <taxon>Agaricomycotina</taxon>
        <taxon>Agaricomycetes</taxon>
        <taxon>Polyporales</taxon>
        <taxon>Meripilaceae</taxon>
        <taxon>Meripilus</taxon>
    </lineage>
</organism>
<feature type="domain" description="Protein kinase" evidence="10">
    <location>
        <begin position="14"/>
        <end position="341"/>
    </location>
</feature>
<gene>
    <name evidence="11" type="ORF">NLI96_g2362</name>
</gene>
<evidence type="ECO:0000313" key="11">
    <source>
        <dbReference type="EMBL" id="KAJ3489117.1"/>
    </source>
</evidence>
<dbReference type="PROSITE" id="PS00108">
    <property type="entry name" value="PROTEIN_KINASE_ST"/>
    <property type="match status" value="1"/>
</dbReference>
<evidence type="ECO:0000256" key="1">
    <source>
        <dbReference type="ARBA" id="ARBA00012513"/>
    </source>
</evidence>
<sequence length="444" mass="50001">MRLQVMPKHPLEDYTLIKRLGEGAQGTVTLAQHRKSSSLVAIKTISKTPRRSEMEDEDVEYDTAEEVADIRGRVINEYFAQCRVKSERHLAQIFGMAHDTLNYYFIIEYYPDGDLESCLDNHGPLSKNRVQILMASLVLALKALRKSGIVHCDIKPANILLGPNDRFVLSDYGATLCFPKAFSDEELKSGLFPADVLKRFENFAEEGDNFAGSPDFMAPEVWVDGCTFSYAADVWSAGMVGFYSLVGRFPWESHAQTTALSTTEMVEELGQYDVCLKERALCDADLVEAAYEILTIPVSFTDEERERYEIDEKTEDFFLWTLEKDQSDRATVQALETHAFFDSFDWKSLELPQSSNPSTCQKSQIIPSVGDDEDDEPLIEMGFPYGRHYPDTTPFLNCPPSGLARLSSPLAGTPTLVSRPDLSESPTSLAMQPHRSPYFPDHYL</sequence>
<keyword evidence="3" id="KW-0808">Transferase</keyword>
<dbReference type="PANTHER" id="PTHR24356">
    <property type="entry name" value="SERINE/THREONINE-PROTEIN KINASE"/>
    <property type="match status" value="1"/>
</dbReference>
<dbReference type="AlphaFoldDB" id="A0AAD5V8W9"/>
<name>A0AAD5V8W9_9APHY</name>
<evidence type="ECO:0000256" key="7">
    <source>
        <dbReference type="ARBA" id="ARBA00047899"/>
    </source>
</evidence>